<comment type="caution">
    <text evidence="1">The sequence shown here is derived from an EMBL/GenBank/DDBJ whole genome shotgun (WGS) entry which is preliminary data.</text>
</comment>
<evidence type="ECO:0000313" key="2">
    <source>
        <dbReference type="Proteomes" id="UP000708208"/>
    </source>
</evidence>
<proteinExistence type="predicted"/>
<dbReference type="AlphaFoldDB" id="A0A8J2J9I5"/>
<accession>A0A8J2J9I5</accession>
<sequence>MRSSNGIAAMLLIATRVPKVMCKILDQSLFIASGHHKKENCVVKIDCRPIILTKKLPFRKVGTKTCKKEPPCNELKLLNSVLSSDLETQKAILLHPVVGIFLHQKWLRARIHLITSVVLRKLQKEAELKQIKAQVAEMYNMECIVYSWKLPTCIRNLLRRTLSITAKLERGVSNQLFFSFKINDPKDTSVPEELKLAAKPVVEKLRIDFELIAQFSELQDFNKYEPIILSKKLPFRKAGADTSQKEPLCNELKLLYSILSSDLETQKAILLHPVVGIFLHQKWLRARIHLITSVVLRKLQKEAELKQIKVQVAEMYSMESIVYSWKLPTCIRNFLRRALSITDKLERSISNQLLFTFKINDPKDTSVPEELKLAAKRLVEKVHSEIV</sequence>
<evidence type="ECO:0000313" key="1">
    <source>
        <dbReference type="EMBL" id="CAG7716065.1"/>
    </source>
</evidence>
<dbReference type="EMBL" id="CAJVCH010035669">
    <property type="protein sequence ID" value="CAG7716065.1"/>
    <property type="molecule type" value="Genomic_DNA"/>
</dbReference>
<name>A0A8J2J9I5_9HEXA</name>
<reference evidence="1" key="1">
    <citation type="submission" date="2021-06" db="EMBL/GenBank/DDBJ databases">
        <authorList>
            <person name="Hodson N. C."/>
            <person name="Mongue J. A."/>
            <person name="Jaron S. K."/>
        </authorList>
    </citation>
    <scope>NUCLEOTIDE SEQUENCE</scope>
</reference>
<gene>
    <name evidence="1" type="ORF">AFUS01_LOCUS5595</name>
</gene>
<dbReference type="Proteomes" id="UP000708208">
    <property type="component" value="Unassembled WGS sequence"/>
</dbReference>
<keyword evidence="2" id="KW-1185">Reference proteome</keyword>
<organism evidence="1 2">
    <name type="scientific">Allacma fusca</name>
    <dbReference type="NCBI Taxonomy" id="39272"/>
    <lineage>
        <taxon>Eukaryota</taxon>
        <taxon>Metazoa</taxon>
        <taxon>Ecdysozoa</taxon>
        <taxon>Arthropoda</taxon>
        <taxon>Hexapoda</taxon>
        <taxon>Collembola</taxon>
        <taxon>Symphypleona</taxon>
        <taxon>Sminthuridae</taxon>
        <taxon>Allacma</taxon>
    </lineage>
</organism>
<protein>
    <submittedName>
        <fullName evidence="1">Uncharacterized protein</fullName>
    </submittedName>
</protein>